<dbReference type="GO" id="GO:0020037">
    <property type="term" value="F:heme binding"/>
    <property type="evidence" value="ECO:0007669"/>
    <property type="project" value="InterPro"/>
</dbReference>
<dbReference type="CDD" id="cd11058">
    <property type="entry name" value="CYP60B-like"/>
    <property type="match status" value="1"/>
</dbReference>
<dbReference type="PRINTS" id="PR00385">
    <property type="entry name" value="P450"/>
</dbReference>
<accession>A0A9N9LIU2</accession>
<keyword evidence="9" id="KW-1185">Reference proteome</keyword>
<evidence type="ECO:0000256" key="5">
    <source>
        <dbReference type="ARBA" id="ARBA00023004"/>
    </source>
</evidence>
<dbReference type="GO" id="GO:0016705">
    <property type="term" value="F:oxidoreductase activity, acting on paired donors, with incorporation or reduction of molecular oxygen"/>
    <property type="evidence" value="ECO:0007669"/>
    <property type="project" value="InterPro"/>
</dbReference>
<dbReference type="GO" id="GO:0005506">
    <property type="term" value="F:iron ion binding"/>
    <property type="evidence" value="ECO:0007669"/>
    <property type="project" value="InterPro"/>
</dbReference>
<sequence length="472" mass="52813">MTVMVESSPTKAGQAVTTLPLGLLVVLSAILLTLAVAIYRITLHPLASFPGLPLWAMTRLPYAYYFVIGRLPYKIAKLHEEYGPTIRLAPGEISFIDEEAWHDIYVKKVPGFGQLQKNPTDWIPPQSGVSGLGPYPLADHVHSRIRGNFAVAFSERSRREQEPILLKHVSEFILALKENSGIPLDMCKWYNFIWIGNVFGYATGAAILGVTQNFWPLTPLLMSLVPKKMRDAAEKHTRSTEDIVQPALKNLSQTDGVSYQELLETCVSFIIGGSETTATLLSGLTYYLLENPRVLAKLTHEVRTSFSSQEEINSAKIPNLTYLPAVLSEALRLFPPVPGHMRRVVPSGHHVTISGHTVPPDTRVAVDIYSTGHCSHNFFKPEEFIPERWLADPPAEFRNDKRKVIQPFLVGPRACIGKAFAQLEMKLVLASLLLEFDLERVERKDDWLGGLKVRGFFSKDPLMVRLVPVKKE</sequence>
<feature type="transmembrane region" description="Helical" evidence="7">
    <location>
        <begin position="21"/>
        <end position="41"/>
    </location>
</feature>
<evidence type="ECO:0000313" key="8">
    <source>
        <dbReference type="EMBL" id="CAG8973327.1"/>
    </source>
</evidence>
<gene>
    <name evidence="8" type="ORF">HYALB_00000090</name>
</gene>
<dbReference type="InterPro" id="IPR001128">
    <property type="entry name" value="Cyt_P450"/>
</dbReference>
<evidence type="ECO:0000256" key="4">
    <source>
        <dbReference type="ARBA" id="ARBA00022723"/>
    </source>
</evidence>
<dbReference type="Pfam" id="PF00067">
    <property type="entry name" value="p450"/>
    <property type="match status" value="1"/>
</dbReference>
<evidence type="ECO:0000313" key="9">
    <source>
        <dbReference type="Proteomes" id="UP000701801"/>
    </source>
</evidence>
<evidence type="ECO:0000256" key="3">
    <source>
        <dbReference type="ARBA" id="ARBA00022617"/>
    </source>
</evidence>
<dbReference type="InterPro" id="IPR002401">
    <property type="entry name" value="Cyt_P450_E_grp-I"/>
</dbReference>
<protein>
    <recommendedName>
        <fullName evidence="10">Cytochrome P450 monooxygenase</fullName>
    </recommendedName>
</protein>
<dbReference type="Gene3D" id="1.10.630.10">
    <property type="entry name" value="Cytochrome P450"/>
    <property type="match status" value="1"/>
</dbReference>
<comment type="caution">
    <text evidence="8">The sequence shown here is derived from an EMBL/GenBank/DDBJ whole genome shotgun (WGS) entry which is preliminary data.</text>
</comment>
<dbReference type="AlphaFoldDB" id="A0A9N9LIU2"/>
<comment type="similarity">
    <text evidence="2">Belongs to the cytochrome P450 family.</text>
</comment>
<keyword evidence="5 6" id="KW-0408">Iron</keyword>
<keyword evidence="4 6" id="KW-0479">Metal-binding</keyword>
<name>A0A9N9LIU2_9HELO</name>
<dbReference type="Proteomes" id="UP000701801">
    <property type="component" value="Unassembled WGS sequence"/>
</dbReference>
<keyword evidence="7" id="KW-0812">Transmembrane</keyword>
<dbReference type="EMBL" id="CAJVRM010000068">
    <property type="protein sequence ID" value="CAG8973327.1"/>
    <property type="molecule type" value="Genomic_DNA"/>
</dbReference>
<dbReference type="InterPro" id="IPR050121">
    <property type="entry name" value="Cytochrome_P450_monoxygenase"/>
</dbReference>
<dbReference type="PRINTS" id="PR00463">
    <property type="entry name" value="EP450I"/>
</dbReference>
<feature type="binding site" description="axial binding residue" evidence="6">
    <location>
        <position position="415"/>
    </location>
    <ligand>
        <name>heme</name>
        <dbReference type="ChEBI" id="CHEBI:30413"/>
    </ligand>
    <ligandPart>
        <name>Fe</name>
        <dbReference type="ChEBI" id="CHEBI:18248"/>
    </ligandPart>
</feature>
<dbReference type="OrthoDB" id="1470350at2759"/>
<evidence type="ECO:0000256" key="2">
    <source>
        <dbReference type="ARBA" id="ARBA00010617"/>
    </source>
</evidence>
<dbReference type="PANTHER" id="PTHR24305">
    <property type="entry name" value="CYTOCHROME P450"/>
    <property type="match status" value="1"/>
</dbReference>
<dbReference type="GO" id="GO:0004497">
    <property type="term" value="F:monooxygenase activity"/>
    <property type="evidence" value="ECO:0007669"/>
    <property type="project" value="InterPro"/>
</dbReference>
<keyword evidence="7" id="KW-1133">Transmembrane helix</keyword>
<dbReference type="PANTHER" id="PTHR24305:SF210">
    <property type="entry name" value="CYTOCHROME P450 MONOOXYGENASE ASQL-RELATED"/>
    <property type="match status" value="1"/>
</dbReference>
<dbReference type="SUPFAM" id="SSF48264">
    <property type="entry name" value="Cytochrome P450"/>
    <property type="match status" value="1"/>
</dbReference>
<keyword evidence="7" id="KW-0472">Membrane</keyword>
<proteinExistence type="inferred from homology"/>
<organism evidence="8 9">
    <name type="scientific">Hymenoscyphus albidus</name>
    <dbReference type="NCBI Taxonomy" id="595503"/>
    <lineage>
        <taxon>Eukaryota</taxon>
        <taxon>Fungi</taxon>
        <taxon>Dikarya</taxon>
        <taxon>Ascomycota</taxon>
        <taxon>Pezizomycotina</taxon>
        <taxon>Leotiomycetes</taxon>
        <taxon>Helotiales</taxon>
        <taxon>Helotiaceae</taxon>
        <taxon>Hymenoscyphus</taxon>
    </lineage>
</organism>
<comment type="cofactor">
    <cofactor evidence="1 6">
        <name>heme</name>
        <dbReference type="ChEBI" id="CHEBI:30413"/>
    </cofactor>
</comment>
<reference evidence="8" key="1">
    <citation type="submission" date="2021-07" db="EMBL/GenBank/DDBJ databases">
        <authorList>
            <person name="Durling M."/>
        </authorList>
    </citation>
    <scope>NUCLEOTIDE SEQUENCE</scope>
</reference>
<evidence type="ECO:0000256" key="1">
    <source>
        <dbReference type="ARBA" id="ARBA00001971"/>
    </source>
</evidence>
<dbReference type="InterPro" id="IPR036396">
    <property type="entry name" value="Cyt_P450_sf"/>
</dbReference>
<evidence type="ECO:0000256" key="6">
    <source>
        <dbReference type="PIRSR" id="PIRSR602401-1"/>
    </source>
</evidence>
<keyword evidence="3 6" id="KW-0349">Heme</keyword>
<evidence type="ECO:0008006" key="10">
    <source>
        <dbReference type="Google" id="ProtNLM"/>
    </source>
</evidence>
<feature type="transmembrane region" description="Helical" evidence="7">
    <location>
        <begin position="47"/>
        <end position="67"/>
    </location>
</feature>
<evidence type="ECO:0000256" key="7">
    <source>
        <dbReference type="SAM" id="Phobius"/>
    </source>
</evidence>